<organism evidence="2 3">
    <name type="scientific">Botryotinia narcissicola</name>
    <dbReference type="NCBI Taxonomy" id="278944"/>
    <lineage>
        <taxon>Eukaryota</taxon>
        <taxon>Fungi</taxon>
        <taxon>Dikarya</taxon>
        <taxon>Ascomycota</taxon>
        <taxon>Pezizomycotina</taxon>
        <taxon>Leotiomycetes</taxon>
        <taxon>Helotiales</taxon>
        <taxon>Sclerotiniaceae</taxon>
        <taxon>Botryotinia</taxon>
    </lineage>
</organism>
<dbReference type="PANTHER" id="PTHR33112:SF9">
    <property type="entry name" value="HETEROKARYON INCOMPATIBILITY DOMAIN-CONTAINING PROTEIN"/>
    <property type="match status" value="1"/>
</dbReference>
<dbReference type="EMBL" id="PQXJ01000035">
    <property type="protein sequence ID" value="TGO67809.1"/>
    <property type="molecule type" value="Genomic_DNA"/>
</dbReference>
<feature type="domain" description="Heterokaryon incompatibility" evidence="1">
    <location>
        <begin position="263"/>
        <end position="407"/>
    </location>
</feature>
<dbReference type="PANTHER" id="PTHR33112">
    <property type="entry name" value="DOMAIN PROTEIN, PUTATIVE-RELATED"/>
    <property type="match status" value="1"/>
</dbReference>
<comment type="caution">
    <text evidence="2">The sequence shown here is derived from an EMBL/GenBank/DDBJ whole genome shotgun (WGS) entry which is preliminary data.</text>
</comment>
<name>A0A4Z1J289_9HELO</name>
<dbReference type="AlphaFoldDB" id="A0A4Z1J289"/>
<dbReference type="Pfam" id="PF06985">
    <property type="entry name" value="HET"/>
    <property type="match status" value="1"/>
</dbReference>
<evidence type="ECO:0000313" key="2">
    <source>
        <dbReference type="EMBL" id="TGO67809.1"/>
    </source>
</evidence>
<sequence length="693" mass="78700">MSTSQLQARYSVDDYFALPEEDQHHLDAFEHAGAVDLTEPGSLELSTPLPEKVKTQNLCHYCKPMFSTIENLKSLTSKKGYKHNTITGVREAADRGCGSCKFIQTCYLGSKTGNSHMRVYACLVENKIKDRLPISKGKSIFIKEHLLPRLRESTMSTKYPLDGCKLDELTISFSGYPVNHLFLLSGEGSRAGVYIERQPPVAKDNFERTIPQIKKWLDDCCCRHTRLCQYSIPKLPTRVLQIGSKNTNLVRLHVSRPDQKDDYIALSYCWGGPQSFTTTNSTLEYNMRGFDTDNLPLTFKDTIFIARKLGIRYIWIDALCIIQDSDVDKDKEIEAMGNIYKNATVTISAASASSVDGGLFDHGPTPSLLEVPFCLPDKSLSNVYISEARLCADLNEPVNHRAWCFQESMLSPRLLSFRSTELLWHCQSLAYEPVAKSDRRYMKSKALVPANIFGRNIKIQIPGVLHRALAWNSIVETFTERSLTNSEDRLPAISAIAKELAFVWNDEHVFGVMRSTVERHLSWVVVHPYGLDTKHDIARNDRAPSWSWVSIDCRVRITMPASHFYVRTKCLEVDNTPACGKIVLHARVLSLEAHLMNSGQEKLLQKYYDVAEDLEAKACTLMLLGEYEIGDEKDHGCSLSFLILKRLSNGYYQRVGLCDCWLKGRRYPLHDWMRPKTLVKLLKTIDFSRVTIV</sequence>
<evidence type="ECO:0000313" key="3">
    <source>
        <dbReference type="Proteomes" id="UP000297452"/>
    </source>
</evidence>
<gene>
    <name evidence="2" type="ORF">BOTNAR_0035g00180</name>
</gene>
<dbReference type="Proteomes" id="UP000297452">
    <property type="component" value="Unassembled WGS sequence"/>
</dbReference>
<keyword evidence="3" id="KW-1185">Reference proteome</keyword>
<protein>
    <recommendedName>
        <fullName evidence="1">Heterokaryon incompatibility domain-containing protein</fullName>
    </recommendedName>
</protein>
<dbReference type="STRING" id="278944.A0A4Z1J289"/>
<accession>A0A4Z1J289</accession>
<evidence type="ECO:0000259" key="1">
    <source>
        <dbReference type="Pfam" id="PF06985"/>
    </source>
</evidence>
<reference evidence="2 3" key="1">
    <citation type="submission" date="2017-12" db="EMBL/GenBank/DDBJ databases">
        <title>Comparative genomics of Botrytis spp.</title>
        <authorList>
            <person name="Valero-Jimenez C.A."/>
            <person name="Tapia P."/>
            <person name="Veloso J."/>
            <person name="Silva-Moreno E."/>
            <person name="Staats M."/>
            <person name="Valdes J.H."/>
            <person name="Van Kan J.A.L."/>
        </authorList>
    </citation>
    <scope>NUCLEOTIDE SEQUENCE [LARGE SCALE GENOMIC DNA]</scope>
    <source>
        <strain evidence="2 3">MUCL2120</strain>
    </source>
</reference>
<dbReference type="OrthoDB" id="5125733at2759"/>
<proteinExistence type="predicted"/>
<dbReference type="InterPro" id="IPR010730">
    <property type="entry name" value="HET"/>
</dbReference>